<evidence type="ECO:0000256" key="1">
    <source>
        <dbReference type="ARBA" id="ARBA00004413"/>
    </source>
</evidence>
<protein>
    <recommendedName>
        <fullName evidence="3 13">Flagellar biosynthesis protein FlhF</fullName>
    </recommendedName>
</protein>
<reference evidence="16" key="1">
    <citation type="submission" date="2016-02" db="EMBL/GenBank/DDBJ databases">
        <title>Genome sequence of Bacillus trypoxylicola KCTC 13244(T).</title>
        <authorList>
            <person name="Jeong H."/>
            <person name="Park S.-H."/>
            <person name="Choi S.-K."/>
        </authorList>
    </citation>
    <scope>NUCLEOTIDE SEQUENCE [LARGE SCALE GENOMIC DNA]</scope>
    <source>
        <strain evidence="16">KCTC 13244</strain>
    </source>
</reference>
<keyword evidence="16" id="KW-0966">Cell projection</keyword>
<dbReference type="SUPFAM" id="SSF52540">
    <property type="entry name" value="P-loop containing nucleoside triphosphate hydrolases"/>
    <property type="match status" value="1"/>
</dbReference>
<dbReference type="InterPro" id="IPR000897">
    <property type="entry name" value="SRP54_GTPase_dom"/>
</dbReference>
<evidence type="ECO:0000256" key="9">
    <source>
        <dbReference type="ARBA" id="ARBA00023134"/>
    </source>
</evidence>
<dbReference type="OrthoDB" id="9778554at2"/>
<keyword evidence="8" id="KW-0653">Protein transport</keyword>
<evidence type="ECO:0000256" key="13">
    <source>
        <dbReference type="NCBIfam" id="TIGR03499"/>
    </source>
</evidence>
<name>A0A162F8J1_9BACI</name>
<keyword evidence="17" id="KW-1185">Reference proteome</keyword>
<keyword evidence="16" id="KW-0282">Flagellum</keyword>
<comment type="caution">
    <text evidence="16">The sequence shown here is derived from an EMBL/GenBank/DDBJ whole genome shotgun (WGS) entry which is preliminary data.</text>
</comment>
<evidence type="ECO:0000256" key="7">
    <source>
        <dbReference type="ARBA" id="ARBA00022795"/>
    </source>
</evidence>
<dbReference type="GO" id="GO:0015031">
    <property type="term" value="P:protein transport"/>
    <property type="evidence" value="ECO:0007669"/>
    <property type="project" value="UniProtKB-KW"/>
</dbReference>
<dbReference type="GO" id="GO:0005886">
    <property type="term" value="C:plasma membrane"/>
    <property type="evidence" value="ECO:0007669"/>
    <property type="project" value="UniProtKB-SubCell"/>
</dbReference>
<comment type="similarity">
    <text evidence="2">Belongs to the GTP-binding SRP family.</text>
</comment>
<evidence type="ECO:0000256" key="11">
    <source>
        <dbReference type="ARBA" id="ARBA00023225"/>
    </source>
</evidence>
<comment type="subcellular location">
    <subcellularLocation>
        <location evidence="1">Cell membrane</location>
        <topology evidence="1">Peripheral membrane protein</topology>
        <orientation evidence="1">Cytoplasmic side</orientation>
    </subcellularLocation>
</comment>
<dbReference type="InterPro" id="IPR020006">
    <property type="entry name" value="FlhF"/>
</dbReference>
<dbReference type="InterPro" id="IPR003593">
    <property type="entry name" value="AAA+_ATPase"/>
</dbReference>
<dbReference type="InterPro" id="IPR047040">
    <property type="entry name" value="FlhF__GTPase_dom"/>
</dbReference>
<dbReference type="GO" id="GO:0005525">
    <property type="term" value="F:GTP binding"/>
    <property type="evidence" value="ECO:0007669"/>
    <property type="project" value="UniProtKB-UniRule"/>
</dbReference>
<dbReference type="GO" id="GO:0003924">
    <property type="term" value="F:GTPase activity"/>
    <property type="evidence" value="ECO:0007669"/>
    <property type="project" value="UniProtKB-UniRule"/>
</dbReference>
<dbReference type="FunFam" id="3.40.50.300:FF:000695">
    <property type="entry name" value="Flagellar biosynthesis regulator FlhF"/>
    <property type="match status" value="1"/>
</dbReference>
<gene>
    <name evidence="16" type="ORF">AZF04_01515</name>
</gene>
<dbReference type="SMART" id="SM00382">
    <property type="entry name" value="AAA"/>
    <property type="match status" value="1"/>
</dbReference>
<feature type="domain" description="AAA+ ATPase" evidence="14">
    <location>
        <begin position="183"/>
        <end position="325"/>
    </location>
</feature>
<evidence type="ECO:0000259" key="15">
    <source>
        <dbReference type="SMART" id="SM00962"/>
    </source>
</evidence>
<dbReference type="PANTHER" id="PTHR43134">
    <property type="entry name" value="SIGNAL RECOGNITION PARTICLE RECEPTOR SUBUNIT ALPHA"/>
    <property type="match status" value="1"/>
</dbReference>
<accession>A0A162F8J1</accession>
<sequence length="380" mass="42725">MKIKKYLVNSLSEAKEKVKDDLGNDAVILHSKEIQTGGFLGFFTKKKLEVIVAVDPEPKKIKAVKEIEKKPQIKPLEAKPIQVTQKQDHALLQELHSLKEMVQTLKKPNAKQEYPEPFQSLSTFLSKQGVTEAIRESLIYELVKGSFLKDDAKTVTNEEAVNQLKQLLKDKMKATLIQPLTFNKKYLQIVGPTGVGKTTTIAKIAAITSLKQQKKVAFITTDTYRIAAVEQLKTYAKILEIPLEVAYNLEDLQKAKEAFAEYDLVIIDTAGRNFRDPLYVKELSTIIDFKEEATTSLVVSLTSKYDDIAAIIEQFSMIEIEQLILTKMDETSTYGAMINLPLEQNKGIAYISNGQNVPDDLIEATPSFLIEKLLEGYQHA</sequence>
<comment type="function">
    <text evidence="12">Necessary for flagellar biosynthesis. May be involved in translocation of the flagellum.</text>
</comment>
<evidence type="ECO:0000256" key="5">
    <source>
        <dbReference type="ARBA" id="ARBA00022475"/>
    </source>
</evidence>
<dbReference type="AlphaFoldDB" id="A0A162F8J1"/>
<keyword evidence="4" id="KW-0813">Transport</keyword>
<keyword evidence="10" id="KW-0472">Membrane</keyword>
<feature type="domain" description="SRP54-type proteins GTP-binding" evidence="15">
    <location>
        <begin position="184"/>
        <end position="375"/>
    </location>
</feature>
<keyword evidence="9" id="KW-0342">GTP-binding</keyword>
<keyword evidence="16" id="KW-0969">Cilium</keyword>
<dbReference type="Gene3D" id="1.20.120.1380">
    <property type="entry name" value="Flagellar FlhF biosynthesis protein, N domain"/>
    <property type="match status" value="1"/>
</dbReference>
<dbReference type="GO" id="GO:0005047">
    <property type="term" value="F:signal recognition particle binding"/>
    <property type="evidence" value="ECO:0007669"/>
    <property type="project" value="TreeGrafter"/>
</dbReference>
<dbReference type="NCBIfam" id="TIGR03499">
    <property type="entry name" value="FlhF"/>
    <property type="match status" value="1"/>
</dbReference>
<evidence type="ECO:0000313" key="16">
    <source>
        <dbReference type="EMBL" id="KYG35041.1"/>
    </source>
</evidence>
<keyword evidence="11" id="KW-1006">Bacterial flagellum protein export</keyword>
<evidence type="ECO:0000259" key="14">
    <source>
        <dbReference type="SMART" id="SM00382"/>
    </source>
</evidence>
<dbReference type="InterPro" id="IPR027417">
    <property type="entry name" value="P-loop_NTPase"/>
</dbReference>
<dbReference type="PANTHER" id="PTHR43134:SF3">
    <property type="entry name" value="FLAGELLAR BIOSYNTHESIS PROTEIN FLHF"/>
    <property type="match status" value="1"/>
</dbReference>
<dbReference type="Gene3D" id="3.40.50.300">
    <property type="entry name" value="P-loop containing nucleotide triphosphate hydrolases"/>
    <property type="match status" value="1"/>
</dbReference>
<keyword evidence="5" id="KW-1003">Cell membrane</keyword>
<evidence type="ECO:0000256" key="2">
    <source>
        <dbReference type="ARBA" id="ARBA00008531"/>
    </source>
</evidence>
<evidence type="ECO:0000256" key="8">
    <source>
        <dbReference type="ARBA" id="ARBA00022927"/>
    </source>
</evidence>
<dbReference type="STRING" id="519424.AZF04_01515"/>
<dbReference type="CDD" id="cd17873">
    <property type="entry name" value="FlhF"/>
    <property type="match status" value="1"/>
</dbReference>
<keyword evidence="6" id="KW-0547">Nucleotide-binding</keyword>
<dbReference type="Proteomes" id="UP000075806">
    <property type="component" value="Unassembled WGS sequence"/>
</dbReference>
<evidence type="ECO:0000256" key="6">
    <source>
        <dbReference type="ARBA" id="ARBA00022741"/>
    </source>
</evidence>
<dbReference type="GO" id="GO:0044781">
    <property type="term" value="P:bacterial-type flagellum organization"/>
    <property type="evidence" value="ECO:0007669"/>
    <property type="project" value="UniProtKB-UniRule"/>
</dbReference>
<dbReference type="SMART" id="SM00962">
    <property type="entry name" value="SRP54"/>
    <property type="match status" value="1"/>
</dbReference>
<dbReference type="RefSeq" id="WP_061947275.1">
    <property type="nucleotide sequence ID" value="NZ_LTAO01000001.1"/>
</dbReference>
<evidence type="ECO:0000313" key="17">
    <source>
        <dbReference type="Proteomes" id="UP000075806"/>
    </source>
</evidence>
<evidence type="ECO:0000256" key="12">
    <source>
        <dbReference type="ARBA" id="ARBA00025337"/>
    </source>
</evidence>
<evidence type="ECO:0000256" key="10">
    <source>
        <dbReference type="ARBA" id="ARBA00023136"/>
    </source>
</evidence>
<evidence type="ECO:0000256" key="4">
    <source>
        <dbReference type="ARBA" id="ARBA00022448"/>
    </source>
</evidence>
<evidence type="ECO:0000256" key="3">
    <source>
        <dbReference type="ARBA" id="ARBA00014919"/>
    </source>
</evidence>
<dbReference type="GO" id="GO:0006614">
    <property type="term" value="P:SRP-dependent cotranslational protein targeting to membrane"/>
    <property type="evidence" value="ECO:0007669"/>
    <property type="project" value="UniProtKB-UniRule"/>
</dbReference>
<keyword evidence="7" id="KW-1005">Bacterial flagellum biogenesis</keyword>
<dbReference type="Pfam" id="PF00448">
    <property type="entry name" value="SRP54"/>
    <property type="match status" value="1"/>
</dbReference>
<dbReference type="EMBL" id="LTAO01000001">
    <property type="protein sequence ID" value="KYG35041.1"/>
    <property type="molecule type" value="Genomic_DNA"/>
</dbReference>
<organism evidence="16 17">
    <name type="scientific">Alkalihalobacillus trypoxylicola</name>
    <dbReference type="NCBI Taxonomy" id="519424"/>
    <lineage>
        <taxon>Bacteria</taxon>
        <taxon>Bacillati</taxon>
        <taxon>Bacillota</taxon>
        <taxon>Bacilli</taxon>
        <taxon>Bacillales</taxon>
        <taxon>Bacillaceae</taxon>
        <taxon>Alkalihalobacillus</taxon>
    </lineage>
</organism>
<proteinExistence type="inferred from homology"/>